<sequence>MILMDKLESLKDYIKELGKVAIAFSGGVDSTFLLKVCGDVLGENAVAITIVSPYIPRWEIEEAKELTGKLNLNHQFIEVSIPENIKYNPEDRCYLCKKQIFTLLKDKAKSLGIDYIIDGTNLDDTKDYRPGMKALKELEVKSPLLDLEFTKKDIRGYSKELNLETWSKPAYACLLTRLQVGEEITEEKLRKIEKSERYLFSLGLTGIRVRNHGDLARIEVQPQDREKLFNVDIMNKISEKLKEFGFKYVTLDMSGYKMGSLNKEK</sequence>
<dbReference type="EMBL" id="CP051754">
    <property type="protein sequence ID" value="QPJ84666.1"/>
    <property type="molecule type" value="Genomic_DNA"/>
</dbReference>
<proteinExistence type="predicted"/>
<evidence type="ECO:0000313" key="1">
    <source>
        <dbReference type="EMBL" id="QPJ84666.1"/>
    </source>
</evidence>
<organism evidence="1 2">
    <name type="scientific">Candidatus Sarcina troglodytae</name>
    <dbReference type="NCBI Taxonomy" id="2726954"/>
    <lineage>
        <taxon>Bacteria</taxon>
        <taxon>Bacillati</taxon>
        <taxon>Bacillota</taxon>
        <taxon>Clostridia</taxon>
        <taxon>Eubacteriales</taxon>
        <taxon>Clostridiaceae</taxon>
        <taxon>Sarcina</taxon>
    </lineage>
</organism>
<name>A0ACD1BB22_9CLOT</name>
<dbReference type="Proteomes" id="UP000594603">
    <property type="component" value="Chromosome"/>
</dbReference>
<evidence type="ECO:0000313" key="2">
    <source>
        <dbReference type="Proteomes" id="UP000594603"/>
    </source>
</evidence>
<gene>
    <name evidence="1" type="primary">larE</name>
    <name evidence="1" type="ORF">HH195_01560</name>
</gene>
<accession>A0ACD1BB22</accession>
<keyword evidence="1" id="KW-0808">Transferase</keyword>
<protein>
    <submittedName>
        <fullName evidence="1">ATP-dependent sacrificial sulfur transferase LarE</fullName>
    </submittedName>
</protein>
<reference evidence="1" key="1">
    <citation type="submission" date="2020-04" db="EMBL/GenBank/DDBJ databases">
        <title>A novel bacterium ('Candidatus Sarcina troglodytae' sp. nov.) linked to a protracted, uniformly lethal epizootic among sanctuary western chimpanzees (Pan troglodytes verus) in Sierra Leone.</title>
        <authorList>
            <person name="Owens L.A."/>
            <person name="Colitti B."/>
            <person name="Hirji I."/>
            <person name="Pizaro A."/>
            <person name="Jaffe J.E."/>
            <person name="Moittie S."/>
            <person name="Bishop-Lilly K.A."/>
            <person name="Estrella L.A."/>
            <person name="Voegtly L.J."/>
            <person name="Kuhn J.H."/>
            <person name="Suen G."/>
            <person name="Deblois C.L."/>
            <person name="Dunn C."/>
            <person name="Juan-Salles C."/>
            <person name="Goldberg T.L."/>
        </authorList>
    </citation>
    <scope>NUCLEOTIDE SEQUENCE</scope>
    <source>
        <strain evidence="1">JB2</strain>
    </source>
</reference>
<keyword evidence="2" id="KW-1185">Reference proteome</keyword>